<reference evidence="2 3" key="1">
    <citation type="submission" date="2019-02" db="EMBL/GenBank/DDBJ databases">
        <title>Deep-cultivation of Planctomycetes and their phenomic and genomic characterization uncovers novel biology.</title>
        <authorList>
            <person name="Wiegand S."/>
            <person name="Jogler M."/>
            <person name="Boedeker C."/>
            <person name="Pinto D."/>
            <person name="Vollmers J."/>
            <person name="Rivas-Marin E."/>
            <person name="Kohn T."/>
            <person name="Peeters S.H."/>
            <person name="Heuer A."/>
            <person name="Rast P."/>
            <person name="Oberbeckmann S."/>
            <person name="Bunk B."/>
            <person name="Jeske O."/>
            <person name="Meyerdierks A."/>
            <person name="Storesund J.E."/>
            <person name="Kallscheuer N."/>
            <person name="Luecker S."/>
            <person name="Lage O.M."/>
            <person name="Pohl T."/>
            <person name="Merkel B.J."/>
            <person name="Hornburger P."/>
            <person name="Mueller R.-W."/>
            <person name="Bruemmer F."/>
            <person name="Labrenz M."/>
            <person name="Spormann A.M."/>
            <person name="Op den Camp H."/>
            <person name="Overmann J."/>
            <person name="Amann R."/>
            <person name="Jetten M.S.M."/>
            <person name="Mascher T."/>
            <person name="Medema M.H."/>
            <person name="Devos D.P."/>
            <person name="Kaster A.-K."/>
            <person name="Ovreas L."/>
            <person name="Rohde M."/>
            <person name="Galperin M.Y."/>
            <person name="Jogler C."/>
        </authorList>
    </citation>
    <scope>NUCLEOTIDE SEQUENCE [LARGE SCALE GENOMIC DNA]</scope>
    <source>
        <strain evidence="2 3">Pan216</strain>
    </source>
</reference>
<dbReference type="OrthoDB" id="2884at2"/>
<dbReference type="PANTHER" id="PTHR43445:SF1">
    <property type="entry name" value="PGA SYNTHASE CAPB"/>
    <property type="match status" value="1"/>
</dbReference>
<dbReference type="Proteomes" id="UP000317093">
    <property type="component" value="Chromosome"/>
</dbReference>
<dbReference type="AlphaFoldDB" id="A0A518AX39"/>
<name>A0A518AX39_9BACT</name>
<gene>
    <name evidence="2" type="primary">capB</name>
    <name evidence="2" type="ORF">Pan216_01350</name>
</gene>
<dbReference type="SUPFAM" id="SSF53623">
    <property type="entry name" value="MurD-like peptide ligases, catalytic domain"/>
    <property type="match status" value="1"/>
</dbReference>
<keyword evidence="3" id="KW-1185">Reference proteome</keyword>
<dbReference type="GO" id="GO:0005524">
    <property type="term" value="F:ATP binding"/>
    <property type="evidence" value="ECO:0007669"/>
    <property type="project" value="InterPro"/>
</dbReference>
<dbReference type="Pfam" id="PF08245">
    <property type="entry name" value="Mur_ligase_M"/>
    <property type="match status" value="1"/>
</dbReference>
<evidence type="ECO:0000313" key="3">
    <source>
        <dbReference type="Proteomes" id="UP000317093"/>
    </source>
</evidence>
<accession>A0A518AX39</accession>
<dbReference type="InterPro" id="IPR013221">
    <property type="entry name" value="Mur_ligase_cen"/>
</dbReference>
<dbReference type="Gene3D" id="3.40.1190.10">
    <property type="entry name" value="Mur-like, catalytic domain"/>
    <property type="match status" value="1"/>
</dbReference>
<proteinExistence type="predicted"/>
<dbReference type="GO" id="GO:0045227">
    <property type="term" value="P:capsule polysaccharide biosynthetic process"/>
    <property type="evidence" value="ECO:0007669"/>
    <property type="project" value="InterPro"/>
</dbReference>
<dbReference type="GO" id="GO:0016020">
    <property type="term" value="C:membrane"/>
    <property type="evidence" value="ECO:0007669"/>
    <property type="project" value="InterPro"/>
</dbReference>
<dbReference type="KEGG" id="knv:Pan216_01350"/>
<dbReference type="EMBL" id="CP036279">
    <property type="protein sequence ID" value="QDU59307.1"/>
    <property type="molecule type" value="Genomic_DNA"/>
</dbReference>
<organism evidence="2 3">
    <name type="scientific">Kolteria novifilia</name>
    <dbReference type="NCBI Taxonomy" id="2527975"/>
    <lineage>
        <taxon>Bacteria</taxon>
        <taxon>Pseudomonadati</taxon>
        <taxon>Planctomycetota</taxon>
        <taxon>Planctomycetia</taxon>
        <taxon>Kolteriales</taxon>
        <taxon>Kolteriaceae</taxon>
        <taxon>Kolteria</taxon>
    </lineage>
</organism>
<feature type="domain" description="Mur ligase central" evidence="1">
    <location>
        <begin position="38"/>
        <end position="157"/>
    </location>
</feature>
<dbReference type="InterPro" id="IPR008337">
    <property type="entry name" value="Capsule_biosynth_CapB"/>
</dbReference>
<evidence type="ECO:0000259" key="1">
    <source>
        <dbReference type="Pfam" id="PF08245"/>
    </source>
</evidence>
<dbReference type="PRINTS" id="PR01758">
    <property type="entry name" value="CAPSULEPROTB"/>
</dbReference>
<dbReference type="PANTHER" id="PTHR43445">
    <property type="entry name" value="UDP-N-ACETYLMURAMATE--L-ALANINE LIGASE-RELATED"/>
    <property type="match status" value="1"/>
</dbReference>
<dbReference type="InterPro" id="IPR036565">
    <property type="entry name" value="Mur-like_cat_sf"/>
</dbReference>
<dbReference type="RefSeq" id="WP_145253399.1">
    <property type="nucleotide sequence ID" value="NZ_CP036279.1"/>
</dbReference>
<sequence>MDRIAIVLGLTLLVTGWGIAEALLHLRSLLRIPFRIHVNGTRGKSSVTRLIAAGLRAGGIRTCAKTTGTLPRMIMPDGKEYPIYRPSRANVIEQVRIIDNAREIKAEAMVIECMALIPFLQWLSELHLVRGTHGVITNARADHLDVMGPDETDVAKALAGMVPRRGKLFTAERRHLDIFQMASDDRGTQLIPITAEEVAGITEEDLGGFVYTEHAENVALALRVCEDLGVDRATALRGMWEASPDPGAMTTHQLDFFGRSVIFVNGFAANDPESTERIWDMALQKHPGVSKRVAVFNCRADRPDRSLQLARACVTWTPADHYVLIGTGTYIFAKFATEAGLDPLRVIFAEDRRVEEIFESILDLGGKSCLVMGMGNIGGPGLPLVRFFRNRSTYQEASAST</sequence>
<protein>
    <submittedName>
        <fullName evidence="2">Capsule biosynthesis protein CapB</fullName>
    </submittedName>
</protein>
<evidence type="ECO:0000313" key="2">
    <source>
        <dbReference type="EMBL" id="QDU59307.1"/>
    </source>
</evidence>
<dbReference type="InterPro" id="IPR050061">
    <property type="entry name" value="MurCDEF_pg_biosynth"/>
</dbReference>
<dbReference type="GO" id="GO:0016881">
    <property type="term" value="F:acid-amino acid ligase activity"/>
    <property type="evidence" value="ECO:0007669"/>
    <property type="project" value="InterPro"/>
</dbReference>
<dbReference type="NCBIfam" id="TIGR04012">
    <property type="entry name" value="poly_gGlu_PgsB"/>
    <property type="match status" value="1"/>
</dbReference>